<keyword evidence="3" id="KW-0808">Transferase</keyword>
<dbReference type="CDD" id="cd16913">
    <property type="entry name" value="YkuD_like"/>
    <property type="match status" value="1"/>
</dbReference>
<keyword evidence="10" id="KW-1185">Reference proteome</keyword>
<keyword evidence="4 7" id="KW-0133">Cell shape</keyword>
<dbReference type="GO" id="GO:0071555">
    <property type="term" value="P:cell wall organization"/>
    <property type="evidence" value="ECO:0007669"/>
    <property type="project" value="UniProtKB-UniRule"/>
</dbReference>
<reference evidence="9 10" key="1">
    <citation type="submission" date="2018-08" db="EMBL/GenBank/DDBJ databases">
        <title>A genome reference for cultivated species of the human gut microbiota.</title>
        <authorList>
            <person name="Zou Y."/>
            <person name="Xue W."/>
            <person name="Luo G."/>
        </authorList>
    </citation>
    <scope>NUCLEOTIDE SEQUENCE [LARGE SCALE GENOMIC DNA]</scope>
    <source>
        <strain evidence="9 10">AF42-9</strain>
    </source>
</reference>
<evidence type="ECO:0000256" key="6">
    <source>
        <dbReference type="ARBA" id="ARBA00023316"/>
    </source>
</evidence>
<evidence type="ECO:0000256" key="5">
    <source>
        <dbReference type="ARBA" id="ARBA00022984"/>
    </source>
</evidence>
<sequence length="493" mass="57511">MYVSLDDFATLRTSRYDISADRVFSNIRTLILSDKSNSPADIHARKHYNTCMEMLWITRDGVSAKADTLLSYISHVDSLGFSRDKFYYSLLKEDLQRVRTLDFDSIKTADNSAVKVFARLEYYLTKAFLRYTEGQRFGFMNPYKAFNRLDQRKDDTLHITYRSLYGWHTSLPNDTYLATACAVIKGDMDKFADFLAKSKPHNPLYAKYISALNKTRDKDYRRRLLCNIERCRWENDGDYPQLHKKYVVVNVPSLSLFAHDGDERLVMKVAVGSLETKTPLLSSKIKRMDFNPQWIIPKSIVKTSVIHHVGNHAYFDNNNYFVRDRNTGKIVAPENVTRDMLLSANYSVVQWGGRGNALGRVIFRFDNNYSIYLHDTSSPRVFARNNRMVSHGCIRVEKPYELAVFMLNDKNEKLMEKMKYSMAADFSERPREDVPEAERPNRSKMVRSLKVEPLVPIYITYYTLYPDSNGNLVRYDDIYGYDSIIYDNIQKYL</sequence>
<protein>
    <submittedName>
        <fullName evidence="9">L,D-transpeptidase</fullName>
    </submittedName>
</protein>
<evidence type="ECO:0000313" key="9">
    <source>
        <dbReference type="EMBL" id="RHK53294.1"/>
    </source>
</evidence>
<evidence type="ECO:0000256" key="2">
    <source>
        <dbReference type="ARBA" id="ARBA00005992"/>
    </source>
</evidence>
<dbReference type="SUPFAM" id="SSF141523">
    <property type="entry name" value="L,D-transpeptidase catalytic domain-like"/>
    <property type="match status" value="1"/>
</dbReference>
<evidence type="ECO:0000259" key="8">
    <source>
        <dbReference type="PROSITE" id="PS52029"/>
    </source>
</evidence>
<dbReference type="AlphaFoldDB" id="A0A3R6IX10"/>
<dbReference type="EMBL" id="QRNO01000001">
    <property type="protein sequence ID" value="RHK53294.1"/>
    <property type="molecule type" value="Genomic_DNA"/>
</dbReference>
<name>A0A3R6IX10_9BACT</name>
<dbReference type="Gene3D" id="2.40.440.10">
    <property type="entry name" value="L,D-transpeptidase catalytic domain-like"/>
    <property type="match status" value="1"/>
</dbReference>
<comment type="pathway">
    <text evidence="1 7">Cell wall biogenesis; peptidoglycan biosynthesis.</text>
</comment>
<comment type="similarity">
    <text evidence="2">Belongs to the YkuD family.</text>
</comment>
<dbReference type="InterPro" id="IPR038063">
    <property type="entry name" value="Transpep_catalytic_dom"/>
</dbReference>
<dbReference type="InterPro" id="IPR005490">
    <property type="entry name" value="LD_TPept_cat_dom"/>
</dbReference>
<dbReference type="InterPro" id="IPR045380">
    <property type="entry name" value="LD_TPept_scaffold_dom"/>
</dbReference>
<evidence type="ECO:0000256" key="3">
    <source>
        <dbReference type="ARBA" id="ARBA00022679"/>
    </source>
</evidence>
<dbReference type="PROSITE" id="PS52029">
    <property type="entry name" value="LD_TPASE"/>
    <property type="match status" value="1"/>
</dbReference>
<dbReference type="UniPathway" id="UPA00219"/>
<dbReference type="GO" id="GO:0008360">
    <property type="term" value="P:regulation of cell shape"/>
    <property type="evidence" value="ECO:0007669"/>
    <property type="project" value="UniProtKB-UniRule"/>
</dbReference>
<dbReference type="Pfam" id="PF20142">
    <property type="entry name" value="Scaffold"/>
    <property type="match status" value="1"/>
</dbReference>
<keyword evidence="5 7" id="KW-0573">Peptidoglycan synthesis</keyword>
<evidence type="ECO:0000256" key="1">
    <source>
        <dbReference type="ARBA" id="ARBA00004752"/>
    </source>
</evidence>
<evidence type="ECO:0000256" key="7">
    <source>
        <dbReference type="PROSITE-ProRule" id="PRU01373"/>
    </source>
</evidence>
<comment type="caution">
    <text evidence="9">The sequence shown here is derived from an EMBL/GenBank/DDBJ whole genome shotgun (WGS) entry which is preliminary data.</text>
</comment>
<accession>A0A3R6IX10</accession>
<evidence type="ECO:0000313" key="10">
    <source>
        <dbReference type="Proteomes" id="UP000286598"/>
    </source>
</evidence>
<feature type="active site" description="Nucleophile" evidence="7">
    <location>
        <position position="393"/>
    </location>
</feature>
<dbReference type="Proteomes" id="UP000286598">
    <property type="component" value="Unassembled WGS sequence"/>
</dbReference>
<dbReference type="GO" id="GO:0004180">
    <property type="term" value="F:carboxypeptidase activity"/>
    <property type="evidence" value="ECO:0007669"/>
    <property type="project" value="UniProtKB-ARBA"/>
</dbReference>
<evidence type="ECO:0000256" key="4">
    <source>
        <dbReference type="ARBA" id="ARBA00022960"/>
    </source>
</evidence>
<organism evidence="9 10">
    <name type="scientific">Leyella stercorea</name>
    <dbReference type="NCBI Taxonomy" id="363265"/>
    <lineage>
        <taxon>Bacteria</taxon>
        <taxon>Pseudomonadati</taxon>
        <taxon>Bacteroidota</taxon>
        <taxon>Bacteroidia</taxon>
        <taxon>Bacteroidales</taxon>
        <taxon>Prevotellaceae</taxon>
        <taxon>Leyella</taxon>
    </lineage>
</organism>
<dbReference type="GO" id="GO:0016740">
    <property type="term" value="F:transferase activity"/>
    <property type="evidence" value="ECO:0007669"/>
    <property type="project" value="UniProtKB-KW"/>
</dbReference>
<dbReference type="Pfam" id="PF03734">
    <property type="entry name" value="YkuD"/>
    <property type="match status" value="1"/>
</dbReference>
<dbReference type="InterPro" id="IPR052905">
    <property type="entry name" value="LD-transpeptidase_YkuD-like"/>
</dbReference>
<feature type="domain" description="L,D-TPase catalytic" evidence="8">
    <location>
        <begin position="245"/>
        <end position="417"/>
    </location>
</feature>
<dbReference type="OrthoDB" id="9778545at2"/>
<dbReference type="GO" id="GO:0009252">
    <property type="term" value="P:peptidoglycan biosynthetic process"/>
    <property type="evidence" value="ECO:0007669"/>
    <property type="project" value="UniProtKB-UniPathway"/>
</dbReference>
<keyword evidence="6 7" id="KW-0961">Cell wall biogenesis/degradation</keyword>
<gene>
    <name evidence="9" type="ORF">DW060_00220</name>
</gene>
<dbReference type="PANTHER" id="PTHR41533">
    <property type="entry name" value="L,D-TRANSPEPTIDASE HI_1667-RELATED"/>
    <property type="match status" value="1"/>
</dbReference>
<proteinExistence type="inferred from homology"/>
<feature type="active site" description="Proton donor/acceptor" evidence="7">
    <location>
        <position position="374"/>
    </location>
</feature>
<dbReference type="PANTHER" id="PTHR41533:SF2">
    <property type="entry name" value="BLR7131 PROTEIN"/>
    <property type="match status" value="1"/>
</dbReference>